<dbReference type="Pfam" id="PF18117">
    <property type="entry name" value="EDS1_EP"/>
    <property type="match status" value="2"/>
</dbReference>
<dbReference type="ESTHER" id="maldo-eds1l.2">
    <property type="family name" value="Plant_lipase_EDS1-like"/>
</dbReference>
<dbReference type="ESTHER" id="maldo-eds1l.1">
    <property type="family name" value="Plant_lipase_EDS1-like"/>
</dbReference>
<dbReference type="PANTHER" id="PTHR47090">
    <property type="entry name" value="PROTEIN EDS1-RELATED"/>
    <property type="match status" value="1"/>
</dbReference>
<evidence type="ECO:0000259" key="7">
    <source>
        <dbReference type="Pfam" id="PF01764"/>
    </source>
</evidence>
<evidence type="ECO:0000256" key="6">
    <source>
        <dbReference type="ARBA" id="ARBA00023242"/>
    </source>
</evidence>
<protein>
    <submittedName>
        <fullName evidence="9">Uncharacterized protein</fullName>
    </submittedName>
</protein>
<proteinExistence type="predicted"/>
<evidence type="ECO:0000256" key="5">
    <source>
        <dbReference type="ARBA" id="ARBA00022821"/>
    </source>
</evidence>
<feature type="domain" description="Fungal lipase-type" evidence="7">
    <location>
        <begin position="95"/>
        <end position="203"/>
    </location>
</feature>
<evidence type="ECO:0000259" key="8">
    <source>
        <dbReference type="Pfam" id="PF18117"/>
    </source>
</evidence>
<feature type="domain" description="EDS1 EP" evidence="8">
    <location>
        <begin position="1113"/>
        <end position="1307"/>
    </location>
</feature>
<keyword evidence="3" id="KW-0963">Cytoplasm</keyword>
<keyword evidence="4" id="KW-0378">Hydrolase</keyword>
<evidence type="ECO:0000313" key="10">
    <source>
        <dbReference type="Proteomes" id="UP000290289"/>
    </source>
</evidence>
<dbReference type="InterPro" id="IPR029058">
    <property type="entry name" value="AB_hydrolase_fold"/>
</dbReference>
<dbReference type="SUPFAM" id="SSF53474">
    <property type="entry name" value="alpha/beta-Hydrolases"/>
    <property type="match status" value="2"/>
</dbReference>
<dbReference type="Gene3D" id="3.40.50.1820">
    <property type="entry name" value="alpha/beta hydrolase"/>
    <property type="match status" value="2"/>
</dbReference>
<gene>
    <name evidence="9" type="ORF">DVH24_039537</name>
</gene>
<evidence type="ECO:0000256" key="2">
    <source>
        <dbReference type="ARBA" id="ARBA00004496"/>
    </source>
</evidence>
<reference evidence="9 10" key="1">
    <citation type="submission" date="2018-10" db="EMBL/GenBank/DDBJ databases">
        <title>A high-quality apple genome assembly.</title>
        <authorList>
            <person name="Hu J."/>
        </authorList>
    </citation>
    <scope>NUCLEOTIDE SEQUENCE [LARGE SCALE GENOMIC DNA]</scope>
    <source>
        <strain evidence="10">cv. HFTH1</strain>
        <tissue evidence="9">Young leaf</tissue>
    </source>
</reference>
<organism evidence="9 10">
    <name type="scientific">Malus domestica</name>
    <name type="common">Apple</name>
    <name type="synonym">Pyrus malus</name>
    <dbReference type="NCBI Taxonomy" id="3750"/>
    <lineage>
        <taxon>Eukaryota</taxon>
        <taxon>Viridiplantae</taxon>
        <taxon>Streptophyta</taxon>
        <taxon>Embryophyta</taxon>
        <taxon>Tracheophyta</taxon>
        <taxon>Spermatophyta</taxon>
        <taxon>Magnoliopsida</taxon>
        <taxon>eudicotyledons</taxon>
        <taxon>Gunneridae</taxon>
        <taxon>Pentapetalae</taxon>
        <taxon>rosids</taxon>
        <taxon>fabids</taxon>
        <taxon>Rosales</taxon>
        <taxon>Rosaceae</taxon>
        <taxon>Amygdaloideae</taxon>
        <taxon>Maleae</taxon>
        <taxon>Malus</taxon>
    </lineage>
</organism>
<dbReference type="Pfam" id="PF01764">
    <property type="entry name" value="Lipase_3"/>
    <property type="match status" value="2"/>
</dbReference>
<dbReference type="GO" id="GO:0006952">
    <property type="term" value="P:defense response"/>
    <property type="evidence" value="ECO:0007669"/>
    <property type="project" value="UniProtKB-KW"/>
</dbReference>
<sequence>MADERLGERLNISEELILESLSLNAQKSPGELFLVKQSGPSDVVFSFPAGSLSVESYYSGGGAFGEAKPDLKLFPSLRSIGNYDPAGKPEEKDLATATINQAFLNKFKHVLENSQLIAKVQEAINLGMRIIFTGHSVGGAIAALATIWFLENFPNAKNGSFFCVTFGSPLIGDHLISHALRRENWSQYFINFVMRCDIVPRILLAPLSSIRQEFEKIIPFFDPNSPNYASQSIGSSPEALQLFTNVMSNASSVASSAASKLMGSPNLLLETVANFLELSPYKPFGTYIFCTGNGKLVVLKNPEAVLQLLFFTCQLSKEDEWGTIASKCLNQHLGYKKELEDSLDMQSVTYDDHLETVALASDGIFDDLGLSARARQCLRAAGVFEEQKQKNKGKFDSKKEEMKIEMKKLQDYRDYYEHNEGYYDAFKLQKNKNDFEANVTRLVLAAIWDEITEMLKKYDLPDEFEAISEWVELGTEFRHLVEPLDIANFYRHAKGEDTGVYMKRGRPKRYKYTQRWLEHKLKLAAGSRGESCFWAELEELHKLSGDLPAVNKEKERVLKLQGQVEQWIKDGVLREDVLKSSTFQQWWSKLPNDLKTNPILGLMNGSGSMQFEELWVRLVRRRDGTGRDGTGRDGTERDGTGRNEGVIFEKDMGYICLKMVKHCVPQTWNKPVPGGAGGTQKHPKSVPWNSPFHPFLAHQTKMGSERLGEMLSISEELIKKSCYLSFQAHKFPDDLFRVEKFAAGSSDVVFSFPGSWSVESWASVESAFGDKKIQLSLFPSMKSVGYYDEAAGPDEHQDFATASFNQAFLQKFEHLLQNSQLKNKVQEAINEKKRIVFTGHSTGGATAVLTTIWCLENYPKQSNGTFFCVTFGSPLIGNHIISHAVRRENWSQYFIHFVKRYDIVPRILLAPLSSIQHEFERILPFFDPNSPAYASESIGSSVEAFRLFTNVMRNAASLTTHAASKLQGSTNLLLETVKKFVKLSPYKPFGTYIFCTGNGNLVLMKNPEAVLQVLFYSCQSSSETEWATIVLKCLKEHLAYENELEGSLDMQSVTCDDNLETLPLASDGFFDDLGLSEKARLCLRAAGEFEKQKRRNQEKVGSKMEMIRKHLKVIEEYRALCEHTIGYYDAFKIHKDKTDFKANLSRIELTGIWDEIIEMLKRYDLPDELEATKEWINLGTRFRRLVEPLDVANYYRHSKDEDTGPYMKKGRPKRYKCMQRWLEHEQKLQSGSCGESCFWADVEELHKLSGNFAAVYGERERVLKVQEQVGKWIQDGLIGTDVLLKSSTFEKWWSKLPTDLKTETISRLMNGLGNVQASQ</sequence>
<comment type="caution">
    <text evidence="9">The sequence shown here is derived from an EMBL/GenBank/DDBJ whole genome shotgun (WGS) entry which is preliminary data.</text>
</comment>
<dbReference type="InterPro" id="IPR041266">
    <property type="entry name" value="EDS1_EP"/>
</dbReference>
<evidence type="ECO:0000313" key="9">
    <source>
        <dbReference type="EMBL" id="RXH77566.1"/>
    </source>
</evidence>
<dbReference type="STRING" id="3750.A0A498I1Y1"/>
<dbReference type="GO" id="GO:0005737">
    <property type="term" value="C:cytoplasm"/>
    <property type="evidence" value="ECO:0007669"/>
    <property type="project" value="UniProtKB-SubCell"/>
</dbReference>
<feature type="domain" description="EDS1 EP" evidence="8">
    <location>
        <begin position="407"/>
        <end position="590"/>
    </location>
</feature>
<dbReference type="EMBL" id="RDQH01000340">
    <property type="protein sequence ID" value="RXH77566.1"/>
    <property type="molecule type" value="Genomic_DNA"/>
</dbReference>
<dbReference type="GO" id="GO:0016787">
    <property type="term" value="F:hydrolase activity"/>
    <property type="evidence" value="ECO:0007669"/>
    <property type="project" value="UniProtKB-KW"/>
</dbReference>
<name>A0A498I1Y1_MALDO</name>
<dbReference type="Proteomes" id="UP000290289">
    <property type="component" value="Chromosome 14"/>
</dbReference>
<feature type="domain" description="Fungal lipase-type" evidence="7">
    <location>
        <begin position="801"/>
        <end position="908"/>
    </location>
</feature>
<dbReference type="PANTHER" id="PTHR47090:SF2">
    <property type="entry name" value="PROTEIN EDS1-RELATED"/>
    <property type="match status" value="1"/>
</dbReference>
<keyword evidence="10" id="KW-1185">Reference proteome</keyword>
<dbReference type="GO" id="GO:0005634">
    <property type="term" value="C:nucleus"/>
    <property type="evidence" value="ECO:0007669"/>
    <property type="project" value="UniProtKB-SubCell"/>
</dbReference>
<keyword evidence="6" id="KW-0539">Nucleus</keyword>
<keyword evidence="5" id="KW-0611">Plant defense</keyword>
<evidence type="ECO:0000256" key="3">
    <source>
        <dbReference type="ARBA" id="ARBA00022490"/>
    </source>
</evidence>
<evidence type="ECO:0000256" key="4">
    <source>
        <dbReference type="ARBA" id="ARBA00022801"/>
    </source>
</evidence>
<evidence type="ECO:0000256" key="1">
    <source>
        <dbReference type="ARBA" id="ARBA00004123"/>
    </source>
</evidence>
<dbReference type="InterPro" id="IPR002921">
    <property type="entry name" value="Fungal_lipase-type"/>
</dbReference>
<comment type="subcellular location">
    <subcellularLocation>
        <location evidence="2">Cytoplasm</location>
    </subcellularLocation>
    <subcellularLocation>
        <location evidence="1">Nucleus</location>
    </subcellularLocation>
</comment>
<accession>A0A498I1Y1</accession>
<dbReference type="InterPro" id="IPR044214">
    <property type="entry name" value="EDS1-like"/>
</dbReference>
<dbReference type="GO" id="GO:0006629">
    <property type="term" value="P:lipid metabolic process"/>
    <property type="evidence" value="ECO:0007669"/>
    <property type="project" value="InterPro"/>
</dbReference>